<feature type="transmembrane region" description="Helical" evidence="1">
    <location>
        <begin position="12"/>
        <end position="32"/>
    </location>
</feature>
<keyword evidence="1" id="KW-1133">Transmembrane helix</keyword>
<evidence type="ECO:0000313" key="3">
    <source>
        <dbReference type="Proteomes" id="UP001634393"/>
    </source>
</evidence>
<organism evidence="2 3">
    <name type="scientific">Penstemon smallii</name>
    <dbReference type="NCBI Taxonomy" id="265156"/>
    <lineage>
        <taxon>Eukaryota</taxon>
        <taxon>Viridiplantae</taxon>
        <taxon>Streptophyta</taxon>
        <taxon>Embryophyta</taxon>
        <taxon>Tracheophyta</taxon>
        <taxon>Spermatophyta</taxon>
        <taxon>Magnoliopsida</taxon>
        <taxon>eudicotyledons</taxon>
        <taxon>Gunneridae</taxon>
        <taxon>Pentapetalae</taxon>
        <taxon>asterids</taxon>
        <taxon>lamiids</taxon>
        <taxon>Lamiales</taxon>
        <taxon>Plantaginaceae</taxon>
        <taxon>Cheloneae</taxon>
        <taxon>Penstemon</taxon>
    </lineage>
</organism>
<gene>
    <name evidence="2" type="ORF">ACJIZ3_013019</name>
</gene>
<reference evidence="2 3" key="1">
    <citation type="submission" date="2024-12" db="EMBL/GenBank/DDBJ databases">
        <title>The unique morphological basis and parallel evolutionary history of personate flowers in Penstemon.</title>
        <authorList>
            <person name="Depatie T.H."/>
            <person name="Wessinger C.A."/>
        </authorList>
    </citation>
    <scope>NUCLEOTIDE SEQUENCE [LARGE SCALE GENOMIC DNA]</scope>
    <source>
        <strain evidence="2">WTNN_2</strain>
        <tissue evidence="2">Leaf</tissue>
    </source>
</reference>
<keyword evidence="3" id="KW-1185">Reference proteome</keyword>
<dbReference type="AlphaFoldDB" id="A0ABD3USA0"/>
<dbReference type="EMBL" id="JBJXBP010000001">
    <property type="protein sequence ID" value="KAL3851137.1"/>
    <property type="molecule type" value="Genomic_DNA"/>
</dbReference>
<protein>
    <submittedName>
        <fullName evidence="2">Uncharacterized protein</fullName>
    </submittedName>
</protein>
<name>A0ABD3USA0_9LAMI</name>
<dbReference type="PANTHER" id="PTHR34125:SF2">
    <property type="entry name" value="TRANSMEMBRANE PROTEIN"/>
    <property type="match status" value="1"/>
</dbReference>
<feature type="transmembrane region" description="Helical" evidence="1">
    <location>
        <begin position="38"/>
        <end position="58"/>
    </location>
</feature>
<comment type="caution">
    <text evidence="2">The sequence shown here is derived from an EMBL/GenBank/DDBJ whole genome shotgun (WGS) entry which is preliminary data.</text>
</comment>
<sequence length="92" mass="10561">MEFSRKLLKFKFHILFVLTFSLFLSFICYIAPRFLDILMFFWPLFVSTAMFLVAVLVFDRISPVAEALGEKTGQGLLDYVAGQPEQVQSLDS</sequence>
<proteinExistence type="predicted"/>
<evidence type="ECO:0000313" key="2">
    <source>
        <dbReference type="EMBL" id="KAL3851137.1"/>
    </source>
</evidence>
<dbReference type="Proteomes" id="UP001634393">
    <property type="component" value="Unassembled WGS sequence"/>
</dbReference>
<evidence type="ECO:0000256" key="1">
    <source>
        <dbReference type="SAM" id="Phobius"/>
    </source>
</evidence>
<dbReference type="PANTHER" id="PTHR34125">
    <property type="entry name" value="OS01G0762900 PROTEIN"/>
    <property type="match status" value="1"/>
</dbReference>
<keyword evidence="1" id="KW-0472">Membrane</keyword>
<keyword evidence="1" id="KW-0812">Transmembrane</keyword>
<accession>A0ABD3USA0</accession>